<dbReference type="eggNOG" id="COG3225">
    <property type="taxonomic scope" value="Bacteria"/>
</dbReference>
<dbReference type="InterPro" id="IPR019196">
    <property type="entry name" value="ABC_transp_unknown"/>
</dbReference>
<reference evidence="4 5" key="1">
    <citation type="submission" date="2016-10" db="EMBL/GenBank/DDBJ databases">
        <authorList>
            <person name="de Groot N.N."/>
        </authorList>
    </citation>
    <scope>NUCLEOTIDE SEQUENCE [LARGE SCALE GENOMIC DNA]</scope>
    <source>
        <strain evidence="4 5">DSM 19012</strain>
    </source>
</reference>
<feature type="domain" description="DUF7088" evidence="3">
    <location>
        <begin position="35"/>
        <end position="138"/>
    </location>
</feature>
<keyword evidence="1" id="KW-0472">Membrane</keyword>
<dbReference type="STRING" id="385682.SAMN05444380_104149"/>
<name>A0A1I1WJV0_9BACT</name>
<keyword evidence="1" id="KW-1133">Transmembrane helix</keyword>
<dbReference type="RefSeq" id="WP_010528265.1">
    <property type="nucleotide sequence ID" value="NZ_AFSL01000074.1"/>
</dbReference>
<gene>
    <name evidence="4" type="ORF">SAMN05444380_104149</name>
</gene>
<dbReference type="OrthoDB" id="9777219at2"/>
<protein>
    <submittedName>
        <fullName evidence="4">Gliding-associated putative ABC transporter substrate-binding component GldG</fullName>
    </submittedName>
</protein>
<evidence type="ECO:0000259" key="2">
    <source>
        <dbReference type="Pfam" id="PF09822"/>
    </source>
</evidence>
<dbReference type="InParanoid" id="A0A1I1WJV0"/>
<sequence>MTKAKLKYILLLVTGIVILINLISDNLYIRLDFTEDQRYTLSQSTLDILNDLQDPVTVTAYFSEDLQPQFDRMRQDFKNLLEEYATRSDNKVVYSFINPNESDELEREAQQNGIQPLVISSREKNQAVQKRAYMGAVINYGEAVEVLPFLEPGAQMEYALTMAIKKMTIPEKPPVGIITGHGEPDMDEINEIVSELQVLYAPESTTLEDSIDLDKYQALLWVRPTDSIPDAHLEKVESYIRNGGNLVLAINKVEADFNTGMGRNLYTGIADWLEKHGVKINPDFLIDANCGSVTIRQQQGPFIINTPVSFPYLPVISEFADHPVGKGLSAVMLQFASSLESTSDSTFNFVPLAFTSSKSDAQQAPTFFNFQKEWSESDFTRNAIPVAALTEKINDTSYGKIIVFSDGDFVINGSGQEARQLQPDNISFFVNAVDYLSDDTGLMQLRTKTIKHRPLDQIKESKQAWLKTLNFGLPLLLIIIIGFVRYQHSINLRNKRREESYA</sequence>
<proteinExistence type="predicted"/>
<dbReference type="Pfam" id="PF09822">
    <property type="entry name" value="ABC_transp_aux"/>
    <property type="match status" value="1"/>
</dbReference>
<dbReference type="InterPro" id="IPR055396">
    <property type="entry name" value="DUF7088"/>
</dbReference>
<dbReference type="AlphaFoldDB" id="A0A1I1WJV0"/>
<keyword evidence="1" id="KW-0812">Transmembrane</keyword>
<evidence type="ECO:0000313" key="4">
    <source>
        <dbReference type="EMBL" id="SFD95494.1"/>
    </source>
</evidence>
<dbReference type="EMBL" id="FONA01000004">
    <property type="protein sequence ID" value="SFD95494.1"/>
    <property type="molecule type" value="Genomic_DNA"/>
</dbReference>
<dbReference type="SUPFAM" id="SSF52317">
    <property type="entry name" value="Class I glutamine amidotransferase-like"/>
    <property type="match status" value="1"/>
</dbReference>
<dbReference type="InterPro" id="IPR029062">
    <property type="entry name" value="Class_I_gatase-like"/>
</dbReference>
<feature type="transmembrane region" description="Helical" evidence="1">
    <location>
        <begin position="464"/>
        <end position="486"/>
    </location>
</feature>
<dbReference type="Proteomes" id="UP000181976">
    <property type="component" value="Unassembled WGS sequence"/>
</dbReference>
<evidence type="ECO:0000313" key="5">
    <source>
        <dbReference type="Proteomes" id="UP000181976"/>
    </source>
</evidence>
<dbReference type="Pfam" id="PF23357">
    <property type="entry name" value="DUF7088"/>
    <property type="match status" value="1"/>
</dbReference>
<organism evidence="4 5">
    <name type="scientific">Thermophagus xiamenensis</name>
    <dbReference type="NCBI Taxonomy" id="385682"/>
    <lineage>
        <taxon>Bacteria</taxon>
        <taxon>Pseudomonadati</taxon>
        <taxon>Bacteroidota</taxon>
        <taxon>Bacteroidia</taxon>
        <taxon>Marinilabiliales</taxon>
        <taxon>Marinilabiliaceae</taxon>
        <taxon>Thermophagus</taxon>
    </lineage>
</organism>
<evidence type="ECO:0000256" key="1">
    <source>
        <dbReference type="SAM" id="Phobius"/>
    </source>
</evidence>
<evidence type="ECO:0000259" key="3">
    <source>
        <dbReference type="Pfam" id="PF23357"/>
    </source>
</evidence>
<feature type="domain" description="ABC-type uncharacterised transport system" evidence="2">
    <location>
        <begin position="172"/>
        <end position="431"/>
    </location>
</feature>
<keyword evidence="5" id="KW-1185">Reference proteome</keyword>
<accession>A0A1I1WJV0</accession>